<evidence type="ECO:0000313" key="3">
    <source>
        <dbReference type="Proteomes" id="UP001152747"/>
    </source>
</evidence>
<dbReference type="PANTHER" id="PTHR45830:SF21">
    <property type="entry name" value="SERPENTINE RECEPTOR, CLASS H-RELATED"/>
    <property type="match status" value="1"/>
</dbReference>
<evidence type="ECO:0000313" key="2">
    <source>
        <dbReference type="EMBL" id="CAI5451081.1"/>
    </source>
</evidence>
<evidence type="ECO:0000256" key="1">
    <source>
        <dbReference type="SAM" id="Phobius"/>
    </source>
</evidence>
<feature type="transmembrane region" description="Helical" evidence="1">
    <location>
        <begin position="174"/>
        <end position="203"/>
    </location>
</feature>
<protein>
    <recommendedName>
        <fullName evidence="4">Serpentine Receptor, class H</fullName>
    </recommendedName>
</protein>
<dbReference type="Proteomes" id="UP001152747">
    <property type="component" value="Unassembled WGS sequence"/>
</dbReference>
<keyword evidence="3" id="KW-1185">Reference proteome</keyword>
<feature type="transmembrane region" description="Helical" evidence="1">
    <location>
        <begin position="28"/>
        <end position="49"/>
    </location>
</feature>
<reference evidence="2" key="1">
    <citation type="submission" date="2022-11" db="EMBL/GenBank/DDBJ databases">
        <authorList>
            <person name="Kikuchi T."/>
        </authorList>
    </citation>
    <scope>NUCLEOTIDE SEQUENCE</scope>
    <source>
        <strain evidence="2">PS1010</strain>
    </source>
</reference>
<keyword evidence="1" id="KW-1133">Transmembrane helix</keyword>
<dbReference type="InterPro" id="IPR019429">
    <property type="entry name" value="7TM_GPCR_serpentine_rcpt_Sri"/>
</dbReference>
<dbReference type="PANTHER" id="PTHR45830">
    <property type="entry name" value="SERPENTINE RECEPTOR, CLASS I"/>
    <property type="match status" value="1"/>
</dbReference>
<dbReference type="EMBL" id="CANHGI010000005">
    <property type="protein sequence ID" value="CAI5451081.1"/>
    <property type="molecule type" value="Genomic_DNA"/>
</dbReference>
<keyword evidence="1" id="KW-0472">Membrane</keyword>
<dbReference type="AlphaFoldDB" id="A0A9P1IUR5"/>
<feature type="transmembrane region" description="Helical" evidence="1">
    <location>
        <begin position="129"/>
        <end position="153"/>
    </location>
</feature>
<feature type="transmembrane region" description="Helical" evidence="1">
    <location>
        <begin position="70"/>
        <end position="89"/>
    </location>
</feature>
<name>A0A9P1IUR5_9PELO</name>
<evidence type="ECO:0008006" key="4">
    <source>
        <dbReference type="Google" id="ProtNLM"/>
    </source>
</evidence>
<gene>
    <name evidence="2" type="ORF">CAMP_LOCUS13718</name>
</gene>
<dbReference type="OrthoDB" id="5849553at2759"/>
<organism evidence="2 3">
    <name type="scientific">Caenorhabditis angaria</name>
    <dbReference type="NCBI Taxonomy" id="860376"/>
    <lineage>
        <taxon>Eukaryota</taxon>
        <taxon>Metazoa</taxon>
        <taxon>Ecdysozoa</taxon>
        <taxon>Nematoda</taxon>
        <taxon>Chromadorea</taxon>
        <taxon>Rhabditida</taxon>
        <taxon>Rhabditina</taxon>
        <taxon>Rhabditomorpha</taxon>
        <taxon>Rhabditoidea</taxon>
        <taxon>Rhabditidae</taxon>
        <taxon>Peloderinae</taxon>
        <taxon>Caenorhabditis</taxon>
    </lineage>
</organism>
<proteinExistence type="predicted"/>
<feature type="transmembrane region" description="Helical" evidence="1">
    <location>
        <begin position="209"/>
        <end position="233"/>
    </location>
</feature>
<accession>A0A9P1IUR5</accession>
<keyword evidence="1" id="KW-0812">Transmembrane</keyword>
<sequence length="270" mass="30992">MIPIPIFPIIGGYCIGIMTKTLEISTHFQMIFALWCVGNINTCIFVSLLKRHQVVSKIEQKHLINAKFLKLTKLSVYISPLFGTLIYATSEPSEINKTLIISQKYPLYSFILKIPGIAIYDIDFSLNPVFFFVTYCIMVGSLILLTSYHVLYIQLFIMLQSVKRKISVRTYKKHFAAVLSTVFQNVVFFIFYIVPIFMLATVIYFGFDASVICVIMVCIFSLHSTATTIVMILTFPAFRRSIFETFEIMFCYSKKPPTPVPVTHMSKNFH</sequence>
<dbReference type="Pfam" id="PF10327">
    <property type="entry name" value="7TM_GPCR_Sri"/>
    <property type="match status" value="1"/>
</dbReference>
<comment type="caution">
    <text evidence="2">The sequence shown here is derived from an EMBL/GenBank/DDBJ whole genome shotgun (WGS) entry which is preliminary data.</text>
</comment>